<keyword evidence="2" id="KW-1185">Reference proteome</keyword>
<proteinExistence type="predicted"/>
<dbReference type="STRING" id="1075090.GOAMR_42_00190"/>
<sequence length="106" mass="10978">MHVDLDDLDDLVRTLNALAGELPALTTELRTTLAAAGVAFGVDPVADVIRPRFGESARLALDALGAVDTLMREHIAALDAAGTRLRTADSSAAPVFGARGDKGLVL</sequence>
<organism evidence="1 2">
    <name type="scientific">Gordonia amarae NBRC 15530</name>
    <dbReference type="NCBI Taxonomy" id="1075090"/>
    <lineage>
        <taxon>Bacteria</taxon>
        <taxon>Bacillati</taxon>
        <taxon>Actinomycetota</taxon>
        <taxon>Actinomycetes</taxon>
        <taxon>Mycobacteriales</taxon>
        <taxon>Gordoniaceae</taxon>
        <taxon>Gordonia</taxon>
    </lineage>
</organism>
<protein>
    <submittedName>
        <fullName evidence="1">Uncharacterized protein</fullName>
    </submittedName>
</protein>
<evidence type="ECO:0000313" key="1">
    <source>
        <dbReference type="EMBL" id="GAB05702.1"/>
    </source>
</evidence>
<dbReference type="Proteomes" id="UP000006023">
    <property type="component" value="Unassembled WGS sequence"/>
</dbReference>
<reference evidence="1 2" key="1">
    <citation type="submission" date="2011-11" db="EMBL/GenBank/DDBJ databases">
        <title>Whole genome shotgun sequence of Gordonia amarae NBRC 15530.</title>
        <authorList>
            <person name="Takarada H."/>
            <person name="Hosoyama A."/>
            <person name="Tsuchikane K."/>
            <person name="Katsumata H."/>
            <person name="Yamazaki S."/>
            <person name="Fujita N."/>
        </authorList>
    </citation>
    <scope>NUCLEOTIDE SEQUENCE [LARGE SCALE GENOMIC DNA]</scope>
    <source>
        <strain evidence="1 2">NBRC 15530</strain>
    </source>
</reference>
<dbReference type="AlphaFoldDB" id="G7GQ27"/>
<dbReference type="EMBL" id="BAED01000042">
    <property type="protein sequence ID" value="GAB05702.1"/>
    <property type="molecule type" value="Genomic_DNA"/>
</dbReference>
<comment type="caution">
    <text evidence="1">The sequence shown here is derived from an EMBL/GenBank/DDBJ whole genome shotgun (WGS) entry which is preliminary data.</text>
</comment>
<name>G7GQ27_9ACTN</name>
<evidence type="ECO:0000313" key="2">
    <source>
        <dbReference type="Proteomes" id="UP000006023"/>
    </source>
</evidence>
<gene>
    <name evidence="1" type="ORF">GOAMR_42_00190</name>
</gene>
<accession>G7GQ27</accession>